<organism evidence="9 10">
    <name type="scientific">Acrasis kona</name>
    <dbReference type="NCBI Taxonomy" id="1008807"/>
    <lineage>
        <taxon>Eukaryota</taxon>
        <taxon>Discoba</taxon>
        <taxon>Heterolobosea</taxon>
        <taxon>Tetramitia</taxon>
        <taxon>Eutetramitia</taxon>
        <taxon>Acrasidae</taxon>
        <taxon>Acrasis</taxon>
    </lineage>
</organism>
<evidence type="ECO:0000256" key="1">
    <source>
        <dbReference type="ARBA" id="ARBA00004123"/>
    </source>
</evidence>
<dbReference type="AlphaFoldDB" id="A0AAW2ZDJ9"/>
<keyword evidence="5 7" id="KW-0804">Transcription</keyword>
<evidence type="ECO:0000256" key="2">
    <source>
        <dbReference type="ARBA" id="ARBA00006210"/>
    </source>
</evidence>
<dbReference type="PANTHER" id="PTHR12881:SF10">
    <property type="entry name" value="MEDIATOR OF RNA POLYMERASE II TRANSCRIPTION SUBUNIT 1"/>
    <property type="match status" value="1"/>
</dbReference>
<dbReference type="GO" id="GO:0045944">
    <property type="term" value="P:positive regulation of transcription by RNA polymerase II"/>
    <property type="evidence" value="ECO:0007669"/>
    <property type="project" value="UniProtKB-ARBA"/>
</dbReference>
<accession>A0AAW2ZDJ9</accession>
<dbReference type="InterPro" id="IPR019680">
    <property type="entry name" value="Mediator_Med1"/>
</dbReference>
<comment type="similarity">
    <text evidence="2 7">Belongs to the Mediator complex subunit 1 family.</text>
</comment>
<evidence type="ECO:0000256" key="6">
    <source>
        <dbReference type="ARBA" id="ARBA00023242"/>
    </source>
</evidence>
<dbReference type="GO" id="GO:0003712">
    <property type="term" value="F:transcription coregulator activity"/>
    <property type="evidence" value="ECO:0007669"/>
    <property type="project" value="InterPro"/>
</dbReference>
<comment type="subcellular location">
    <subcellularLocation>
        <location evidence="1 7">Nucleus</location>
    </subcellularLocation>
</comment>
<dbReference type="EMBL" id="JAOPGA020001266">
    <property type="protein sequence ID" value="KAL0486801.1"/>
    <property type="molecule type" value="Genomic_DNA"/>
</dbReference>
<protein>
    <recommendedName>
        <fullName evidence="7">Mediator of RNA polymerase II transcription subunit 1</fullName>
    </recommendedName>
    <alternativeName>
        <fullName evidence="7">Mediator complex subunit 1</fullName>
    </alternativeName>
</protein>
<keyword evidence="4 7" id="KW-0010">Activator</keyword>
<dbReference type="GO" id="GO:0016592">
    <property type="term" value="C:mediator complex"/>
    <property type="evidence" value="ECO:0007669"/>
    <property type="project" value="InterPro"/>
</dbReference>
<feature type="domain" description="Mediator complex subunit Med1" evidence="8">
    <location>
        <begin position="50"/>
        <end position="371"/>
    </location>
</feature>
<dbReference type="Pfam" id="PF10744">
    <property type="entry name" value="Med1"/>
    <property type="match status" value="1"/>
</dbReference>
<evidence type="ECO:0000256" key="4">
    <source>
        <dbReference type="ARBA" id="ARBA00023159"/>
    </source>
</evidence>
<comment type="caution">
    <text evidence="9">The sequence shown here is derived from an EMBL/GenBank/DDBJ whole genome shotgun (WGS) entry which is preliminary data.</text>
</comment>
<proteinExistence type="inferred from homology"/>
<keyword evidence="3 7" id="KW-0805">Transcription regulation</keyword>
<dbReference type="Proteomes" id="UP001431209">
    <property type="component" value="Unassembled WGS sequence"/>
</dbReference>
<evidence type="ECO:0000313" key="9">
    <source>
        <dbReference type="EMBL" id="KAL0486801.1"/>
    </source>
</evidence>
<evidence type="ECO:0000256" key="3">
    <source>
        <dbReference type="ARBA" id="ARBA00023015"/>
    </source>
</evidence>
<evidence type="ECO:0000259" key="8">
    <source>
        <dbReference type="Pfam" id="PF10744"/>
    </source>
</evidence>
<sequence length="459" mass="52163">MNKETTNDLQILKQRWSTLNQGFNLQNKKDSGNLHPLGSVNLNSVRSSVTESIESIRSALLQHQNREKSQSGVSQQKEEVEQFRQYCKSWRDHKKVTLQRDHISSMIADCTQVLGDYYTNQHQNQSQQAPKANILNDRVQNALQSIIDNMKHFHSAMGHPDSVNFPEIFQYDSIYTIANESTTVDVVCNTVGSVQSVKLIFENISDEDINTKLTQLLQSSQFDLFVEMLTIKLQALHYDKNHSAVITGVDNHFVLELKPPICVTWDLAKDIYKFCDPSQLSSHSQSTSSNYQGVDIQSLLKHSPSSFRFDNVVYSFHSTKDLVMFNESANSTIRGVRLTKIPFQPGTDLDVIFKLLKQQLLFNKLLESCFSNGVESTSTTFGVEVTCMAPSTLLFNTLIDDSFLCVELNFINSQVDVKVDRGTNLNVDLNKYATRIMEHCDSIPVLMHFIITEWPNITK</sequence>
<name>A0AAW2ZDJ9_9EUKA</name>
<reference evidence="9 10" key="1">
    <citation type="submission" date="2024-03" db="EMBL/GenBank/DDBJ databases">
        <title>The Acrasis kona genome and developmental transcriptomes reveal deep origins of eukaryotic multicellular pathways.</title>
        <authorList>
            <person name="Sheikh S."/>
            <person name="Fu C.-J."/>
            <person name="Brown M.W."/>
            <person name="Baldauf S.L."/>
        </authorList>
    </citation>
    <scope>NUCLEOTIDE SEQUENCE [LARGE SCALE GENOMIC DNA]</scope>
    <source>
        <strain evidence="9 10">ATCC MYA-3509</strain>
    </source>
</reference>
<comment type="function">
    <text evidence="7">Component of the Mediator complex, a coactivator involved in the regulated transcription of nearly all RNA polymerase II-dependent genes. Mediator functions as a bridge to convey information from gene-specific regulatory proteins to the basal RNA polymerase II transcription machinery. Mediator is recruited to promoters by direct interactions with regulatory proteins and serves as a scaffold for the assembly of a functional preinitiation complex with RNA polymerase II and the general transcription factors.</text>
</comment>
<dbReference type="PANTHER" id="PTHR12881">
    <property type="entry name" value="MEDIATOR OF RNA POLYMERASE II TRANSCRIPTION SUBUNIT 1"/>
    <property type="match status" value="1"/>
</dbReference>
<gene>
    <name evidence="9" type="ORF">AKO1_012084</name>
</gene>
<evidence type="ECO:0000313" key="10">
    <source>
        <dbReference type="Proteomes" id="UP001431209"/>
    </source>
</evidence>
<dbReference type="InterPro" id="IPR051999">
    <property type="entry name" value="Mediator_complex_subunit_1"/>
</dbReference>
<evidence type="ECO:0000256" key="5">
    <source>
        <dbReference type="ARBA" id="ARBA00023163"/>
    </source>
</evidence>
<keyword evidence="6 7" id="KW-0539">Nucleus</keyword>
<evidence type="ECO:0000256" key="7">
    <source>
        <dbReference type="RuleBase" id="RU364059"/>
    </source>
</evidence>
<keyword evidence="10" id="KW-1185">Reference proteome</keyword>